<feature type="compositionally biased region" description="Low complexity" evidence="1">
    <location>
        <begin position="144"/>
        <end position="158"/>
    </location>
</feature>
<proteinExistence type="predicted"/>
<evidence type="ECO:0000313" key="3">
    <source>
        <dbReference type="Proteomes" id="UP001451303"/>
    </source>
</evidence>
<sequence>MHLSPTTQTHQPSPATQRPVNPAAWSLASTTWPAFFNVRYTTTNMTYHTSRPHKISTARHTEMKREFIARSLAWYWISNLVVMKSGLQRMNSGSPVSGDRTERATNMVSDRPMPLRPGTMSTGVGEHPIASQSTSLKRAAGQTRPSRNPSGRNRPPYGGRYAHFPGISFLTGKSNFSSSRTCLYFLDANLAVYTPLSPLGQSR</sequence>
<feature type="region of interest" description="Disordered" evidence="1">
    <location>
        <begin position="108"/>
        <end position="158"/>
    </location>
</feature>
<name>A0ABR3DM69_NEUIN</name>
<evidence type="ECO:0000256" key="1">
    <source>
        <dbReference type="SAM" id="MobiDB-lite"/>
    </source>
</evidence>
<feature type="region of interest" description="Disordered" evidence="1">
    <location>
        <begin position="1"/>
        <end position="21"/>
    </location>
</feature>
<protein>
    <submittedName>
        <fullName evidence="2">Uncharacterized protein</fullName>
    </submittedName>
</protein>
<dbReference type="Proteomes" id="UP001451303">
    <property type="component" value="Unassembled WGS sequence"/>
</dbReference>
<comment type="caution">
    <text evidence="2">The sequence shown here is derived from an EMBL/GenBank/DDBJ whole genome shotgun (WGS) entry which is preliminary data.</text>
</comment>
<dbReference type="EMBL" id="JAVLET010000002">
    <property type="protein sequence ID" value="KAL0472926.1"/>
    <property type="molecule type" value="Genomic_DNA"/>
</dbReference>
<keyword evidence="3" id="KW-1185">Reference proteome</keyword>
<feature type="compositionally biased region" description="Polar residues" evidence="1">
    <location>
        <begin position="1"/>
        <end position="19"/>
    </location>
</feature>
<organism evidence="2 3">
    <name type="scientific">Neurospora intermedia</name>
    <dbReference type="NCBI Taxonomy" id="5142"/>
    <lineage>
        <taxon>Eukaryota</taxon>
        <taxon>Fungi</taxon>
        <taxon>Dikarya</taxon>
        <taxon>Ascomycota</taxon>
        <taxon>Pezizomycotina</taxon>
        <taxon>Sordariomycetes</taxon>
        <taxon>Sordariomycetidae</taxon>
        <taxon>Sordariales</taxon>
        <taxon>Sordariaceae</taxon>
        <taxon>Neurospora</taxon>
    </lineage>
</organism>
<evidence type="ECO:0000313" key="2">
    <source>
        <dbReference type="EMBL" id="KAL0472926.1"/>
    </source>
</evidence>
<accession>A0ABR3DM69</accession>
<gene>
    <name evidence="2" type="ORF">QR685DRAFT_156607</name>
</gene>
<reference evidence="2 3" key="1">
    <citation type="submission" date="2023-09" db="EMBL/GenBank/DDBJ databases">
        <title>Multi-omics analysis of a traditional fermented food reveals byproduct-associated fungal strains for waste-to-food upcycling.</title>
        <authorList>
            <consortium name="Lawrence Berkeley National Laboratory"/>
            <person name="Rekdal V.M."/>
            <person name="Villalobos-Escobedo J.M."/>
            <person name="Rodriguez-Valeron N."/>
            <person name="Garcia M.O."/>
            <person name="Vasquez D.P."/>
            <person name="Damayanti I."/>
            <person name="Sorensen P.M."/>
            <person name="Baidoo E.E."/>
            <person name="De Carvalho A.C."/>
            <person name="Riley R."/>
            <person name="Lipzen A."/>
            <person name="He G."/>
            <person name="Yan M."/>
            <person name="Haridas S."/>
            <person name="Daum C."/>
            <person name="Yoshinaga Y."/>
            <person name="Ng V."/>
            <person name="Grigoriev I.V."/>
            <person name="Munk R."/>
            <person name="Nuraida L."/>
            <person name="Wijaya C.H."/>
            <person name="Morales P.-C."/>
            <person name="Keasling J.D."/>
        </authorList>
    </citation>
    <scope>NUCLEOTIDE SEQUENCE [LARGE SCALE GENOMIC DNA]</scope>
    <source>
        <strain evidence="2 3">FGSC 2613</strain>
    </source>
</reference>